<dbReference type="Pfam" id="PF00672">
    <property type="entry name" value="HAMP"/>
    <property type="match status" value="1"/>
</dbReference>
<dbReference type="InterPro" id="IPR010559">
    <property type="entry name" value="Sig_transdc_His_kin_internal"/>
</dbReference>
<dbReference type="SUPFAM" id="SSF55874">
    <property type="entry name" value="ATPase domain of HSP90 chaperone/DNA topoisomerase II/histidine kinase"/>
    <property type="match status" value="1"/>
</dbReference>
<dbReference type="Gene3D" id="3.30.565.10">
    <property type="entry name" value="Histidine kinase-like ATPase, C-terminal domain"/>
    <property type="match status" value="1"/>
</dbReference>
<feature type="domain" description="HAMP" evidence="13">
    <location>
        <begin position="309"/>
        <end position="361"/>
    </location>
</feature>
<accession>A0A6B8RLH0</accession>
<evidence type="ECO:0000256" key="1">
    <source>
        <dbReference type="ARBA" id="ARBA00004651"/>
    </source>
</evidence>
<evidence type="ECO:0000256" key="2">
    <source>
        <dbReference type="ARBA" id="ARBA00022475"/>
    </source>
</evidence>
<feature type="transmembrane region" description="Helical" evidence="12">
    <location>
        <begin position="288"/>
        <end position="312"/>
    </location>
</feature>
<dbReference type="GO" id="GO:0000155">
    <property type="term" value="F:phosphorelay sensor kinase activity"/>
    <property type="evidence" value="ECO:0007669"/>
    <property type="project" value="InterPro"/>
</dbReference>
<organism evidence="14 15">
    <name type="scientific">Paenibacillus psychroresistens</name>
    <dbReference type="NCBI Taxonomy" id="1778678"/>
    <lineage>
        <taxon>Bacteria</taxon>
        <taxon>Bacillati</taxon>
        <taxon>Bacillota</taxon>
        <taxon>Bacilli</taxon>
        <taxon>Bacillales</taxon>
        <taxon>Paenibacillaceae</taxon>
        <taxon>Paenibacillus</taxon>
    </lineage>
</organism>
<dbReference type="AlphaFoldDB" id="A0A6B8RLH0"/>
<dbReference type="InterPro" id="IPR050640">
    <property type="entry name" value="Bact_2-comp_sensor_kinase"/>
</dbReference>
<evidence type="ECO:0000313" key="14">
    <source>
        <dbReference type="EMBL" id="QGQ97160.1"/>
    </source>
</evidence>
<dbReference type="RefSeq" id="WP_155702261.1">
    <property type="nucleotide sequence ID" value="NZ_CP034235.1"/>
</dbReference>
<evidence type="ECO:0000256" key="4">
    <source>
        <dbReference type="ARBA" id="ARBA00022679"/>
    </source>
</evidence>
<keyword evidence="7" id="KW-0418">Kinase</keyword>
<gene>
    <name evidence="14" type="ORF">EHS13_20850</name>
</gene>
<evidence type="ECO:0000256" key="9">
    <source>
        <dbReference type="ARBA" id="ARBA00022989"/>
    </source>
</evidence>
<protein>
    <submittedName>
        <fullName evidence="14">HAMP domain-containing protein</fullName>
    </submittedName>
</protein>
<dbReference type="Gene3D" id="6.10.340.10">
    <property type="match status" value="1"/>
</dbReference>
<comment type="subcellular location">
    <subcellularLocation>
        <location evidence="1">Cell membrane</location>
        <topology evidence="1">Multi-pass membrane protein</topology>
    </subcellularLocation>
</comment>
<dbReference type="InterPro" id="IPR003594">
    <property type="entry name" value="HATPase_dom"/>
</dbReference>
<dbReference type="PANTHER" id="PTHR34220:SF11">
    <property type="entry name" value="SENSOR PROTEIN KINASE HPTS"/>
    <property type="match status" value="1"/>
</dbReference>
<dbReference type="GO" id="GO:0005524">
    <property type="term" value="F:ATP binding"/>
    <property type="evidence" value="ECO:0007669"/>
    <property type="project" value="UniProtKB-KW"/>
</dbReference>
<keyword evidence="2" id="KW-1003">Cell membrane</keyword>
<dbReference type="GO" id="GO:0005886">
    <property type="term" value="C:plasma membrane"/>
    <property type="evidence" value="ECO:0007669"/>
    <property type="project" value="UniProtKB-SubCell"/>
</dbReference>
<proteinExistence type="predicted"/>
<keyword evidence="4" id="KW-0808">Transferase</keyword>
<dbReference type="Proteomes" id="UP000426246">
    <property type="component" value="Chromosome"/>
</dbReference>
<keyword evidence="9 12" id="KW-1133">Transmembrane helix</keyword>
<dbReference type="KEGG" id="ppsc:EHS13_20850"/>
<keyword evidence="8" id="KW-0067">ATP-binding</keyword>
<keyword evidence="5 12" id="KW-0812">Transmembrane</keyword>
<reference evidence="15" key="1">
    <citation type="submission" date="2018-11" db="EMBL/GenBank/DDBJ databases">
        <title>Complete genome sequence of Paenibacillus sp. ML311-T8.</title>
        <authorList>
            <person name="Nam Y.-D."/>
            <person name="Kang J."/>
            <person name="Chung W.-H."/>
            <person name="Park Y.S."/>
        </authorList>
    </citation>
    <scope>NUCLEOTIDE SEQUENCE [LARGE SCALE GENOMIC DNA]</scope>
    <source>
        <strain evidence="15">ML311-T8</strain>
    </source>
</reference>
<evidence type="ECO:0000313" key="15">
    <source>
        <dbReference type="Proteomes" id="UP000426246"/>
    </source>
</evidence>
<evidence type="ECO:0000256" key="12">
    <source>
        <dbReference type="SAM" id="Phobius"/>
    </source>
</evidence>
<sequence>MKVSLRAKLIIGFCAVTIPMFILLMYNNYYAMKVVRTQVGQSNKNLLSMYMNQMDSTFEAIDNYLYTFILKDFGLGDYSDLALFSQNNSDNNEYFLAKVRLQNKLNMDLNNFKNANMFFVYSLKDHDLLSTSFLGSEIEKLQSVSKDLILYMLENEAKEFKDNRWKLIRSGGEAALIRLVRTEFDQIIGAWIDVSNLMVPLNYLNLGQQGQAIIVSNEGVPLTRVTIEAMNKPDFRMTLPNEQDLYSTLSMGTNYLLVDTKSQHGDIHLAVLIPESTLLQQLPYFQRLIFIIPLMGLVILAIYLVFLQNILLKPMKQLIKGMRRIKQGELETRLSGDKSKEFMLINETFNDMVDQIQGLKINVYEEHILTQKAELKHLQVQINPHFLLNSINIIYNLAELKKNDLIKKLSTHLADYFRFITRTNLSKVKIFQEINHIESYLEIQQLRFPLYLRYETFVEPGLEDVEILPLIIQPFVENAVIHGFQMSDEIFCIRVSITRSKEHPESLYEVEIGDNGNGIEPGKLIELQQEDLQSDYGEYHLGIWNVRHRLNLQYGEISQLRFEPGNPKGTIIRLVIPIQFGGENHV</sequence>
<keyword evidence="3" id="KW-0597">Phosphoprotein</keyword>
<name>A0A6B8RLH0_9BACL</name>
<dbReference type="SMART" id="SM00304">
    <property type="entry name" value="HAMP"/>
    <property type="match status" value="1"/>
</dbReference>
<evidence type="ECO:0000256" key="7">
    <source>
        <dbReference type="ARBA" id="ARBA00022777"/>
    </source>
</evidence>
<evidence type="ECO:0000259" key="13">
    <source>
        <dbReference type="PROSITE" id="PS50885"/>
    </source>
</evidence>
<dbReference type="InterPro" id="IPR036890">
    <property type="entry name" value="HATPase_C_sf"/>
</dbReference>
<keyword evidence="11 12" id="KW-0472">Membrane</keyword>
<dbReference type="InterPro" id="IPR003660">
    <property type="entry name" value="HAMP_dom"/>
</dbReference>
<keyword evidence="15" id="KW-1185">Reference proteome</keyword>
<evidence type="ECO:0000256" key="8">
    <source>
        <dbReference type="ARBA" id="ARBA00022840"/>
    </source>
</evidence>
<dbReference type="OrthoDB" id="759642at2"/>
<evidence type="ECO:0000256" key="11">
    <source>
        <dbReference type="ARBA" id="ARBA00023136"/>
    </source>
</evidence>
<feature type="transmembrane region" description="Helical" evidence="12">
    <location>
        <begin position="7"/>
        <end position="26"/>
    </location>
</feature>
<dbReference type="Pfam" id="PF06580">
    <property type="entry name" value="His_kinase"/>
    <property type="match status" value="1"/>
</dbReference>
<keyword evidence="10" id="KW-0902">Two-component regulatory system</keyword>
<dbReference type="EMBL" id="CP034235">
    <property type="protein sequence ID" value="QGQ97160.1"/>
    <property type="molecule type" value="Genomic_DNA"/>
</dbReference>
<evidence type="ECO:0000256" key="3">
    <source>
        <dbReference type="ARBA" id="ARBA00022553"/>
    </source>
</evidence>
<dbReference type="SUPFAM" id="SSF158472">
    <property type="entry name" value="HAMP domain-like"/>
    <property type="match status" value="1"/>
</dbReference>
<dbReference type="CDD" id="cd06225">
    <property type="entry name" value="HAMP"/>
    <property type="match status" value="1"/>
</dbReference>
<dbReference type="Pfam" id="PF02518">
    <property type="entry name" value="HATPase_c"/>
    <property type="match status" value="1"/>
</dbReference>
<dbReference type="PROSITE" id="PS50885">
    <property type="entry name" value="HAMP"/>
    <property type="match status" value="1"/>
</dbReference>
<dbReference type="PANTHER" id="PTHR34220">
    <property type="entry name" value="SENSOR HISTIDINE KINASE YPDA"/>
    <property type="match status" value="1"/>
</dbReference>
<evidence type="ECO:0000256" key="6">
    <source>
        <dbReference type="ARBA" id="ARBA00022741"/>
    </source>
</evidence>
<evidence type="ECO:0000256" key="5">
    <source>
        <dbReference type="ARBA" id="ARBA00022692"/>
    </source>
</evidence>
<keyword evidence="6" id="KW-0547">Nucleotide-binding</keyword>
<evidence type="ECO:0000256" key="10">
    <source>
        <dbReference type="ARBA" id="ARBA00023012"/>
    </source>
</evidence>